<evidence type="ECO:0000313" key="1">
    <source>
        <dbReference type="EMBL" id="AEB00388.1"/>
    </source>
</evidence>
<dbReference type="Gene3D" id="3.30.40.10">
    <property type="entry name" value="Zinc/RING finger domain, C3HC4 (zinc finger)"/>
    <property type="match status" value="1"/>
</dbReference>
<evidence type="ECO:0000313" key="2">
    <source>
        <dbReference type="Proteomes" id="UP000203549"/>
    </source>
</evidence>
<dbReference type="PROSITE" id="PS50143">
    <property type="entry name" value="BIR_REPEAT_2"/>
    <property type="match status" value="2"/>
</dbReference>
<sequence length="469" mass="54069">MKLNLINRVHRRYAKNKRYVRIIQTMLLARFHASRDTILDKFVCEYYSTQTMYTKTVKLISDVFDVVIDEKCVDDVLCESFYKNDIITNIVMMVQLDNQIVTASPQTVRLCSFIVGDCKICSECHLQLTGIEAAADIVNECKVLPEHSYMFCCNYVCDYCFTNKMYIKLCNEVLYSQPYLSTVKYLMDSYENRLMSLEQWSGHEDHESLALVGFYYTGYSDVIVCHYCKFNSYNYTTGEEDTLRDHKRYSPDCPFYKCHNHNYVNTRFLSPHVFTSSFTPLVPHRGDYSLSEHRINSFINFPNVLRSLVPKLCDAGFYYTNVGDAVCCYACSVIAKDFDVNSNVWQMHKRLNDQCSLLHIHGMTHGNDTIRCKDTARSSDGGGTALPSAPPYEDLHYTIPKCIRCKKRNIDAVLVPCFHFCVCQQCALTCTECEACDVYTGGFFIVNIPTDKLNLVEDEHSDVNRIHRA</sequence>
<dbReference type="InterPro" id="IPR050784">
    <property type="entry name" value="IAP"/>
</dbReference>
<name>F4ZKX7_9BBAC</name>
<dbReference type="SMART" id="SM00238">
    <property type="entry name" value="BIR"/>
    <property type="match status" value="2"/>
</dbReference>
<accession>F4ZKX7</accession>
<reference evidence="1 2" key="1">
    <citation type="journal article" date="2011" name="Arch. Virol.">
        <title>Genomic sequencing and analysis of Clostera anachoreta granulovirus.</title>
        <authorList>
            <person name="Liang Z."/>
            <person name="Zhang X."/>
            <person name="Yin X."/>
            <person name="Cao S."/>
            <person name="Xu F."/>
        </authorList>
    </citation>
    <scope>NUCLEOTIDE SEQUENCE [LARGE SCALE GENOMIC DNA]</scope>
    <source>
        <strain evidence="1">ClanGV-HBHN</strain>
    </source>
</reference>
<keyword evidence="2" id="KW-1185">Reference proteome</keyword>
<dbReference type="Gene3D" id="1.10.1170.10">
    <property type="entry name" value="Inhibitor Of Apoptosis Protein (2mihbC-IAP-1), Chain A"/>
    <property type="match status" value="2"/>
</dbReference>
<organism evidence="1 2">
    <name type="scientific">Clostera anachoreta granulovirus</name>
    <dbReference type="NCBI Taxonomy" id="283675"/>
    <lineage>
        <taxon>Viruses</taxon>
        <taxon>Viruses incertae sedis</taxon>
        <taxon>Naldaviricetes</taxon>
        <taxon>Lefavirales</taxon>
        <taxon>Baculoviridae</taxon>
        <taxon>Betabaculovirus</taxon>
        <taxon>Betabaculovirus clanachoretae</taxon>
    </lineage>
</organism>
<dbReference type="Proteomes" id="UP000203549">
    <property type="component" value="Segment"/>
</dbReference>
<dbReference type="InterPro" id="IPR013083">
    <property type="entry name" value="Znf_RING/FYVE/PHD"/>
</dbReference>
<dbReference type="PANTHER" id="PTHR10044">
    <property type="entry name" value="INHIBITOR OF APOPTOSIS"/>
    <property type="match status" value="1"/>
</dbReference>
<dbReference type="KEGG" id="vg:10722981"/>
<dbReference type="Pfam" id="PF00653">
    <property type="entry name" value="BIR"/>
    <property type="match status" value="2"/>
</dbReference>
<dbReference type="GeneID" id="10722981"/>
<protein>
    <submittedName>
        <fullName evidence="1">Iap</fullName>
    </submittedName>
</protein>
<dbReference type="EMBL" id="HQ116624">
    <property type="protein sequence ID" value="AEB00388.1"/>
    <property type="molecule type" value="Genomic_DNA"/>
</dbReference>
<dbReference type="RefSeq" id="YP_004376308.1">
    <property type="nucleotide sequence ID" value="NC_015398.1"/>
</dbReference>
<proteinExistence type="predicted"/>
<dbReference type="CDD" id="cd00022">
    <property type="entry name" value="BIR"/>
    <property type="match status" value="2"/>
</dbReference>
<dbReference type="OrthoDB" id="9255at10239"/>
<dbReference type="SUPFAM" id="SSF57924">
    <property type="entry name" value="Inhibitor of apoptosis (IAP) repeat"/>
    <property type="match status" value="2"/>
</dbReference>
<dbReference type="InterPro" id="IPR001370">
    <property type="entry name" value="BIR_rpt"/>
</dbReference>